<feature type="domain" description="AMP-dependent synthetase/ligase" evidence="5">
    <location>
        <begin position="55"/>
        <end position="381"/>
    </location>
</feature>
<dbReference type="InterPro" id="IPR042099">
    <property type="entry name" value="ANL_N_sf"/>
</dbReference>
<reference evidence="6" key="1">
    <citation type="submission" date="2020-02" db="EMBL/GenBank/DDBJ databases">
        <authorList>
            <person name="Enbody D E."/>
            <person name="Pettersson E M."/>
        </authorList>
    </citation>
    <scope>NUCLEOTIDE SEQUENCE [LARGE SCALE GENOMIC DNA]</scope>
</reference>
<dbReference type="InterPro" id="IPR000873">
    <property type="entry name" value="AMP-dep_synth/lig_dom"/>
</dbReference>
<organism evidence="6 7">
    <name type="scientific">Geospiza parvula</name>
    <name type="common">Small tree-finch</name>
    <name type="synonym">Camarhynchus parvulus</name>
    <dbReference type="NCBI Taxonomy" id="87175"/>
    <lineage>
        <taxon>Eukaryota</taxon>
        <taxon>Metazoa</taxon>
        <taxon>Chordata</taxon>
        <taxon>Craniata</taxon>
        <taxon>Vertebrata</taxon>
        <taxon>Euteleostomi</taxon>
        <taxon>Archelosauria</taxon>
        <taxon>Archosauria</taxon>
        <taxon>Dinosauria</taxon>
        <taxon>Saurischia</taxon>
        <taxon>Theropoda</taxon>
        <taxon>Coelurosauria</taxon>
        <taxon>Aves</taxon>
        <taxon>Neognathae</taxon>
        <taxon>Neoaves</taxon>
        <taxon>Telluraves</taxon>
        <taxon>Australaves</taxon>
        <taxon>Passeriformes</taxon>
        <taxon>Thraupidae</taxon>
        <taxon>Camarhynchus</taxon>
    </lineage>
</organism>
<evidence type="ECO:0000256" key="2">
    <source>
        <dbReference type="ARBA" id="ARBA00022598"/>
    </source>
</evidence>
<dbReference type="InterPro" id="IPR020845">
    <property type="entry name" value="AMP-binding_CS"/>
</dbReference>
<feature type="compositionally biased region" description="Basic and acidic residues" evidence="4">
    <location>
        <begin position="411"/>
        <end position="428"/>
    </location>
</feature>
<accession>A0A8C3Q935</accession>
<dbReference type="AlphaFoldDB" id="A0A8C3Q935"/>
<name>A0A8C3Q935_GEOPR</name>
<keyword evidence="3" id="KW-0443">Lipid metabolism</keyword>
<proteinExistence type="inferred from homology"/>
<dbReference type="PANTHER" id="PTHR43201">
    <property type="entry name" value="ACYL-COA SYNTHETASE"/>
    <property type="match status" value="1"/>
</dbReference>
<evidence type="ECO:0000256" key="1">
    <source>
        <dbReference type="ARBA" id="ARBA00006432"/>
    </source>
</evidence>
<keyword evidence="7" id="KW-1185">Reference proteome</keyword>
<dbReference type="PANTHER" id="PTHR43201:SF8">
    <property type="entry name" value="ACYL-COA SYNTHETASE FAMILY MEMBER 3"/>
    <property type="match status" value="1"/>
</dbReference>
<sequence length="555" mass="60166">MLLPLLFPQRCRPLRCLLRDLSRCTRHGSRAGCPRRALHTARATCSSDIAPVFTRAPAFGDKVAIVDQNGEHTYRDLLSRSLRLSQEVCRVLQCPSRDLKEERISFLCPNDASYVVAQWAAWMSGAIVVPLYRRHPVPELEYVIQDSQSALLIAAQEFLGKITPSAQKLGVPVLPLPSSGAGGPTSPAATEEGPLPSCSSWKDRGAMIIYTSGTTGRPKGVLSTHENVQAVTTGLVEKWEWKKEDVILHVLPLHHVHGVINKLQCPLWVGATCVMFPEFSAHSVWKKLLSSQAPRVNVFMAVPTIYAKLMEYYDEHFTQPQVQDFVRAYCQENIRLMVSGSAALPVPVLEKWKSITGHTLLERYGMTEIGMALSNPLHGVRVPGDPRPGGTGGGAAGEGPLGVPRVLEQTQGERGRLHARRMVPDRRHSSLQGWRVLDQGPHLRGHHQERGVQGQRAGGGAAAAGTSPHRRRGSDRAPGRGVGAAGQRRGEAAPGPDALREGPQGLGQGHHGSLRHPDRADRGGGDPAQPDGQSQQEGAAETLLPSLGPTWGAWP</sequence>
<keyword evidence="2" id="KW-0436">Ligase</keyword>
<evidence type="ECO:0000313" key="7">
    <source>
        <dbReference type="Proteomes" id="UP000694382"/>
    </source>
</evidence>
<dbReference type="FunFam" id="3.40.50.12780:FF:000030">
    <property type="entry name" value="Acyl-CoA synthetase family member 3"/>
    <property type="match status" value="1"/>
</dbReference>
<feature type="region of interest" description="Disordered" evidence="4">
    <location>
        <begin position="377"/>
        <end position="555"/>
    </location>
</feature>
<evidence type="ECO:0000313" key="6">
    <source>
        <dbReference type="Ensembl" id="ENSCPVP00000011451.1"/>
    </source>
</evidence>
<dbReference type="SUPFAM" id="SSF56801">
    <property type="entry name" value="Acetyl-CoA synthetase-like"/>
    <property type="match status" value="1"/>
</dbReference>
<protein>
    <submittedName>
        <fullName evidence="6">Acyl-CoA synthetase family member 3</fullName>
    </submittedName>
</protein>
<gene>
    <name evidence="6" type="primary">ACSF3</name>
</gene>
<dbReference type="Gene3D" id="3.40.50.12780">
    <property type="entry name" value="N-terminal domain of ligase-like"/>
    <property type="match status" value="1"/>
</dbReference>
<dbReference type="Ensembl" id="ENSCPVT00000011940.2">
    <property type="protein sequence ID" value="ENSCPVP00000011451.1"/>
    <property type="gene ID" value="ENSCPVG00000008360.2"/>
</dbReference>
<dbReference type="PROSITE" id="PS00455">
    <property type="entry name" value="AMP_BINDING"/>
    <property type="match status" value="1"/>
</dbReference>
<dbReference type="Proteomes" id="UP000694382">
    <property type="component" value="Chromosome 11"/>
</dbReference>
<dbReference type="GO" id="GO:0031956">
    <property type="term" value="F:medium-chain fatty acid-CoA ligase activity"/>
    <property type="evidence" value="ECO:0007669"/>
    <property type="project" value="TreeGrafter"/>
</dbReference>
<dbReference type="GO" id="GO:0006631">
    <property type="term" value="P:fatty acid metabolic process"/>
    <property type="evidence" value="ECO:0007669"/>
    <property type="project" value="TreeGrafter"/>
</dbReference>
<evidence type="ECO:0000256" key="4">
    <source>
        <dbReference type="SAM" id="MobiDB-lite"/>
    </source>
</evidence>
<evidence type="ECO:0000256" key="3">
    <source>
        <dbReference type="ARBA" id="ARBA00023098"/>
    </source>
</evidence>
<reference evidence="6" key="3">
    <citation type="submission" date="2025-09" db="UniProtKB">
        <authorList>
            <consortium name="Ensembl"/>
        </authorList>
    </citation>
    <scope>IDENTIFICATION</scope>
</reference>
<evidence type="ECO:0000259" key="5">
    <source>
        <dbReference type="Pfam" id="PF00501"/>
    </source>
</evidence>
<feature type="compositionally biased region" description="Basic and acidic residues" evidence="4">
    <location>
        <begin position="515"/>
        <end position="524"/>
    </location>
</feature>
<feature type="compositionally biased region" description="Gly residues" evidence="4">
    <location>
        <begin position="387"/>
        <end position="400"/>
    </location>
</feature>
<dbReference type="Pfam" id="PF00501">
    <property type="entry name" value="AMP-binding"/>
    <property type="match status" value="1"/>
</dbReference>
<reference evidence="6" key="2">
    <citation type="submission" date="2025-08" db="UniProtKB">
        <authorList>
            <consortium name="Ensembl"/>
        </authorList>
    </citation>
    <scope>IDENTIFICATION</scope>
</reference>
<dbReference type="GO" id="GO:0005737">
    <property type="term" value="C:cytoplasm"/>
    <property type="evidence" value="ECO:0007669"/>
    <property type="project" value="UniProtKB-ARBA"/>
</dbReference>
<comment type="similarity">
    <text evidence="1">Belongs to the ATP-dependent AMP-binding enzyme family.</text>
</comment>